<dbReference type="AlphaFoldDB" id="D2W123"/>
<dbReference type="OrthoDB" id="10350458at2759"/>
<dbReference type="EMBL" id="GG738920">
    <property type="protein sequence ID" value="EFC37284.1"/>
    <property type="molecule type" value="Genomic_DNA"/>
</dbReference>
<organism evidence="2">
    <name type="scientific">Naegleria gruberi</name>
    <name type="common">Amoeba</name>
    <dbReference type="NCBI Taxonomy" id="5762"/>
    <lineage>
        <taxon>Eukaryota</taxon>
        <taxon>Discoba</taxon>
        <taxon>Heterolobosea</taxon>
        <taxon>Tetramitia</taxon>
        <taxon>Eutetramitia</taxon>
        <taxon>Vahlkampfiidae</taxon>
        <taxon>Naegleria</taxon>
    </lineage>
</organism>
<proteinExistence type="predicted"/>
<evidence type="ECO:0000313" key="1">
    <source>
        <dbReference type="EMBL" id="EFC37284.1"/>
    </source>
</evidence>
<dbReference type="Proteomes" id="UP000006671">
    <property type="component" value="Unassembled WGS sequence"/>
</dbReference>
<dbReference type="KEGG" id="ngr:NAEGRDRAFT_75062"/>
<gene>
    <name evidence="1" type="ORF">NAEGRDRAFT_75062</name>
</gene>
<protein>
    <submittedName>
        <fullName evidence="1">Predicted protein</fullName>
    </submittedName>
</protein>
<reference evidence="1 2" key="1">
    <citation type="journal article" date="2010" name="Cell">
        <title>The genome of Naegleria gruberi illuminates early eukaryotic versatility.</title>
        <authorList>
            <person name="Fritz-Laylin L.K."/>
            <person name="Prochnik S.E."/>
            <person name="Ginger M.L."/>
            <person name="Dacks J.B."/>
            <person name="Carpenter M.L."/>
            <person name="Field M.C."/>
            <person name="Kuo A."/>
            <person name="Paredez A."/>
            <person name="Chapman J."/>
            <person name="Pham J."/>
            <person name="Shu S."/>
            <person name="Neupane R."/>
            <person name="Cipriano M."/>
            <person name="Mancuso J."/>
            <person name="Tu H."/>
            <person name="Salamov A."/>
            <person name="Lindquist E."/>
            <person name="Shapiro H."/>
            <person name="Lucas S."/>
            <person name="Grigoriev I.V."/>
            <person name="Cande W.Z."/>
            <person name="Fulton C."/>
            <person name="Rokhsar D.S."/>
            <person name="Dawson S.C."/>
        </authorList>
    </citation>
    <scope>NUCLEOTIDE SEQUENCE [LARGE SCALE GENOMIC DNA]</scope>
    <source>
        <strain evidence="1 2">NEG-M</strain>
    </source>
</reference>
<name>D2W123_NAEGR</name>
<keyword evidence="2" id="KW-1185">Reference proteome</keyword>
<dbReference type="OMA" id="RERVECN"/>
<dbReference type="InParanoid" id="D2W123"/>
<evidence type="ECO:0000313" key="2">
    <source>
        <dbReference type="Proteomes" id="UP000006671"/>
    </source>
</evidence>
<accession>D2W123</accession>
<sequence>MNENQSLHHYKLYDLSEDLISQICDYFFAKPLVICYPFPALSCISCSDYTSLISLVHTNRKLRDLVRNNTDLWSRCLFRFPCFLDCNLKLCKKLVMRCDENYANLKLPTFESYSKQKVDYYMGEVSYCPPIDDDSTLETIKEGKVPSTSTFIAQEKKNKIHHYSSCELELLDSYSEFVNVLCDTDSMDIYFEGFNPLPLELHKRKETHLTIGRYHEKFPHIRCASFRSQSNYVDCNYWFNSEIDFEKKNWWHEMEGIVVSYSSFFSLQDVLKRNLISKFTSEKKNEMKRVNMSINLGEGKSNVLLKNISNFVQSCPNIQVTTTVFAIETQCFSVLYQYLKRVSVTLKSAPEETIVLKDISLPHLKWLDFHGKYQEELNPTMQTLKLHHIKFDNVDAPILSYFELEHFELSVENQKLFPKLQTLELKYSKFRKDFLIDKHYDSLENLNVRSCVEDYNQKLDLYFDSKFHKLEVLKVSEARNIQALDLPKLDDVDISSSLSFHAKDCKLDRCNFNSVTESINIEQSSHPISTSFYMYRNPQFLSLSSPSCKSLSIFILQITDQSICEINVGEINHFSVQIHSISLLTINDPNNFLIFPYSSNIDNLDLSISNSNKNLLDLLVNNLKQVSTIRKIKFSNMSSDIWNQILSSISGKAQEYEVVEYINSDGLYMYCTRKLSNLSCEQTSNVTEKVNAILSNPGLMIASLTVYPEMKIPPPVESATLNSLTIMTNGNQKLINFPIDLQKLSNLETLNISQQTIFSNNATCILKSLTISSSQTVELDMALLPLLTNLKIETCYNLKLHYTKEIDNSKLNLIHINLIDTFNVEFPCWSLSSVKELCITKIKKTTLNTLIDSTRAKCLKVKMIHLPDKHVK</sequence>
<dbReference type="VEuPathDB" id="AmoebaDB:NAEGRDRAFT_75062"/>
<dbReference type="GeneID" id="8856955"/>
<dbReference type="RefSeq" id="XP_002670028.1">
    <property type="nucleotide sequence ID" value="XM_002669982.1"/>
</dbReference>